<evidence type="ECO:0000313" key="1">
    <source>
        <dbReference type="EMBL" id="SNS10082.1"/>
    </source>
</evidence>
<evidence type="ECO:0000313" key="2">
    <source>
        <dbReference type="Proteomes" id="UP000198373"/>
    </source>
</evidence>
<protein>
    <submittedName>
        <fullName evidence="1">Glycosyltransferase involved in cell wall bisynthesis</fullName>
    </submittedName>
</protein>
<dbReference type="Proteomes" id="UP000198373">
    <property type="component" value="Unassembled WGS sequence"/>
</dbReference>
<name>A0A239BQZ6_9ACTN</name>
<accession>A0A239BQZ6</accession>
<reference evidence="2" key="1">
    <citation type="submission" date="2017-06" db="EMBL/GenBank/DDBJ databases">
        <authorList>
            <person name="Varghese N."/>
            <person name="Submissions S."/>
        </authorList>
    </citation>
    <scope>NUCLEOTIDE SEQUENCE [LARGE SCALE GENOMIC DNA]</scope>
    <source>
        <strain evidence="2">DSM 46839</strain>
    </source>
</reference>
<dbReference type="Gene3D" id="3.40.50.2000">
    <property type="entry name" value="Glycogen Phosphorylase B"/>
    <property type="match status" value="2"/>
</dbReference>
<dbReference type="OrthoDB" id="6286688at2"/>
<keyword evidence="1" id="KW-0808">Transferase</keyword>
<gene>
    <name evidence="1" type="ORF">SAMN06893096_1028</name>
</gene>
<dbReference type="PANTHER" id="PTHR12526">
    <property type="entry name" value="GLYCOSYLTRANSFERASE"/>
    <property type="match status" value="1"/>
</dbReference>
<keyword evidence="2" id="KW-1185">Reference proteome</keyword>
<dbReference type="RefSeq" id="WP_089304258.1">
    <property type="nucleotide sequence ID" value="NZ_FZOO01000002.1"/>
</dbReference>
<dbReference type="PANTHER" id="PTHR12526:SF634">
    <property type="entry name" value="BLL3361 PROTEIN"/>
    <property type="match status" value="1"/>
</dbReference>
<dbReference type="SUPFAM" id="SSF53756">
    <property type="entry name" value="UDP-Glycosyltransferase/glycogen phosphorylase"/>
    <property type="match status" value="1"/>
</dbReference>
<organism evidence="1 2">
    <name type="scientific">Geodermatophilus pulveris</name>
    <dbReference type="NCBI Taxonomy" id="1564159"/>
    <lineage>
        <taxon>Bacteria</taxon>
        <taxon>Bacillati</taxon>
        <taxon>Actinomycetota</taxon>
        <taxon>Actinomycetes</taxon>
        <taxon>Geodermatophilales</taxon>
        <taxon>Geodermatophilaceae</taxon>
        <taxon>Geodermatophilus</taxon>
    </lineage>
</organism>
<dbReference type="EMBL" id="FZOO01000002">
    <property type="protein sequence ID" value="SNS10082.1"/>
    <property type="molecule type" value="Genomic_DNA"/>
</dbReference>
<sequence>MRTRICVVGPGFHFLGGVSVYTCTLVRALREDYVTSALLIRRLLPRRLYPGAARVGDRLTSLDYEGVPHFEGVDWWWGRSLVQALGFLRRQRPEVLVLQWWTAAVGHTYLLLALLARLRRVPVLLEVHEVQDPGEAGKAGLLSRYGRLVLRALLRLTSGVLLHHEADREALETAGFRLAGTRTAVAPHGPYDHLAAVAATAPPEFAEDPLTVQVAEGECRDVLSFGLIRPYKGLEDLVEAFSGLPRPVAERLVLTVVGETWEGWDEPLRLLADSPHRDRVRVVNRYVSDAEAAFVFAEADVLVLPYRRASSSGPLHIALAQGLEVVVYDLPALRAVTSGYDGVRVVPGGDVAALRAALERVAGQPRRRFEPAGDWRRTVEAYRELLA</sequence>
<dbReference type="GO" id="GO:0016740">
    <property type="term" value="F:transferase activity"/>
    <property type="evidence" value="ECO:0007669"/>
    <property type="project" value="UniProtKB-KW"/>
</dbReference>
<dbReference type="Pfam" id="PF13692">
    <property type="entry name" value="Glyco_trans_1_4"/>
    <property type="match status" value="1"/>
</dbReference>
<proteinExistence type="predicted"/>
<dbReference type="AlphaFoldDB" id="A0A239BQZ6"/>